<dbReference type="InterPro" id="IPR000413">
    <property type="entry name" value="Integrin_alpha"/>
</dbReference>
<evidence type="ECO:0000313" key="7">
    <source>
        <dbReference type="Proteomes" id="UP000288216"/>
    </source>
</evidence>
<dbReference type="EMBL" id="BFAA01042582">
    <property type="protein sequence ID" value="GCB83519.1"/>
    <property type="molecule type" value="Genomic_DNA"/>
</dbReference>
<feature type="repeat" description="FG-GAP" evidence="4">
    <location>
        <begin position="1"/>
        <end position="55"/>
    </location>
</feature>
<evidence type="ECO:0000256" key="1">
    <source>
        <dbReference type="ARBA" id="ARBA00022729"/>
    </source>
</evidence>
<dbReference type="GO" id="GO:0005178">
    <property type="term" value="F:integrin binding"/>
    <property type="evidence" value="ECO:0007669"/>
    <property type="project" value="TreeGrafter"/>
</dbReference>
<evidence type="ECO:0000313" key="6">
    <source>
        <dbReference type="EMBL" id="GCB83519.1"/>
    </source>
</evidence>
<dbReference type="GO" id="GO:0098609">
    <property type="term" value="P:cell-cell adhesion"/>
    <property type="evidence" value="ECO:0007669"/>
    <property type="project" value="TreeGrafter"/>
</dbReference>
<feature type="non-terminal residue" evidence="6">
    <location>
        <position position="1"/>
    </location>
</feature>
<dbReference type="GO" id="GO:0007229">
    <property type="term" value="P:integrin-mediated signaling pathway"/>
    <property type="evidence" value="ECO:0007669"/>
    <property type="project" value="UniProtKB-KW"/>
</dbReference>
<protein>
    <recommendedName>
        <fullName evidence="8">Integrin alpha-2 domain-containing protein</fullName>
    </recommendedName>
</protein>
<evidence type="ECO:0000256" key="3">
    <source>
        <dbReference type="ARBA" id="ARBA00023180"/>
    </source>
</evidence>
<dbReference type="InterPro" id="IPR028994">
    <property type="entry name" value="Integrin_alpha_N"/>
</dbReference>
<proteinExistence type="inferred from homology"/>
<dbReference type="PANTHER" id="PTHR23220:SF133">
    <property type="entry name" value="INTEGRIN ALPHA-PS2"/>
    <property type="match status" value="1"/>
</dbReference>
<dbReference type="PROSITE" id="PS51470">
    <property type="entry name" value="FG_GAP"/>
    <property type="match status" value="2"/>
</dbReference>
<evidence type="ECO:0000256" key="2">
    <source>
        <dbReference type="ARBA" id="ARBA00022737"/>
    </source>
</evidence>
<keyword evidence="2" id="KW-0677">Repeat</keyword>
<comment type="caution">
    <text evidence="6">The sequence shown here is derived from an EMBL/GenBank/DDBJ whole genome shotgun (WGS) entry which is preliminary data.</text>
</comment>
<dbReference type="STRING" id="75743.A0A401QDP5"/>
<keyword evidence="5" id="KW-0401">Integrin</keyword>
<keyword evidence="5" id="KW-0675">Receptor</keyword>
<dbReference type="OMA" id="MFMERES"/>
<dbReference type="SUPFAM" id="SSF69318">
    <property type="entry name" value="Integrin alpha N-terminal domain"/>
    <property type="match status" value="1"/>
</dbReference>
<comment type="similarity">
    <text evidence="5">Belongs to the integrin alpha chain family.</text>
</comment>
<dbReference type="AlphaFoldDB" id="A0A401QDP5"/>
<gene>
    <name evidence="6" type="ORF">scyTo_0024279</name>
</gene>
<evidence type="ECO:0000256" key="5">
    <source>
        <dbReference type="RuleBase" id="RU003762"/>
    </source>
</evidence>
<dbReference type="GO" id="GO:0007160">
    <property type="term" value="P:cell-matrix adhesion"/>
    <property type="evidence" value="ECO:0007669"/>
    <property type="project" value="TreeGrafter"/>
</dbReference>
<name>A0A401QDP5_SCYTO</name>
<comment type="subcellular location">
    <subcellularLocation>
        <location evidence="5">Membrane</location>
        <topology evidence="5">Single-pass type I membrane protein</topology>
    </subcellularLocation>
</comment>
<keyword evidence="5" id="KW-0130">Cell adhesion</keyword>
<keyword evidence="3" id="KW-0325">Glycoprotein</keyword>
<dbReference type="GO" id="GO:0033627">
    <property type="term" value="P:cell adhesion mediated by integrin"/>
    <property type="evidence" value="ECO:0007669"/>
    <property type="project" value="TreeGrafter"/>
</dbReference>
<dbReference type="GO" id="GO:0009897">
    <property type="term" value="C:external side of plasma membrane"/>
    <property type="evidence" value="ECO:0007669"/>
    <property type="project" value="TreeGrafter"/>
</dbReference>
<sequence length="174" mass="18587">MTSYFGYAVAVTDINRDGRDDVLVGAPMFMERESGGRLEEVGRVYVYLQTGVLEFNISQNLTGTDVYGRYGTSVAVLGDLDQDGFNDVAVGAPYAGDKNQGLVYIYNGRPDGLNSTPSQILTGMWATANSVPASFGFAVRGAMDLDRNGYPGNMRVPAGREEGITELTGSTLCA</sequence>
<dbReference type="PRINTS" id="PR01185">
    <property type="entry name" value="INTEGRINA"/>
</dbReference>
<dbReference type="InterPro" id="IPR013519">
    <property type="entry name" value="Int_alpha_beta-p"/>
</dbReference>
<keyword evidence="1" id="KW-0732">Signal</keyword>
<reference evidence="6 7" key="1">
    <citation type="journal article" date="2018" name="Nat. Ecol. Evol.">
        <title>Shark genomes provide insights into elasmobranch evolution and the origin of vertebrates.</title>
        <authorList>
            <person name="Hara Y"/>
            <person name="Yamaguchi K"/>
            <person name="Onimaru K"/>
            <person name="Kadota M"/>
            <person name="Koyanagi M"/>
            <person name="Keeley SD"/>
            <person name="Tatsumi K"/>
            <person name="Tanaka K"/>
            <person name="Motone F"/>
            <person name="Kageyama Y"/>
            <person name="Nozu R"/>
            <person name="Adachi N"/>
            <person name="Nishimura O"/>
            <person name="Nakagawa R"/>
            <person name="Tanegashima C"/>
            <person name="Kiyatake I"/>
            <person name="Matsumoto R"/>
            <person name="Murakumo K"/>
            <person name="Nishida K"/>
            <person name="Terakita A"/>
            <person name="Kuratani S"/>
            <person name="Sato K"/>
            <person name="Hyodo S Kuraku.S."/>
        </authorList>
    </citation>
    <scope>NUCLEOTIDE SEQUENCE [LARGE SCALE GENOMIC DNA]</scope>
</reference>
<accession>A0A401QDP5</accession>
<feature type="repeat" description="FG-GAP" evidence="4">
    <location>
        <begin position="56"/>
        <end position="115"/>
    </location>
</feature>
<dbReference type="SMART" id="SM00191">
    <property type="entry name" value="Int_alpha"/>
    <property type="match status" value="2"/>
</dbReference>
<dbReference type="OrthoDB" id="5317514at2759"/>
<dbReference type="Gene3D" id="2.130.10.130">
    <property type="entry name" value="Integrin alpha, N-terminal"/>
    <property type="match status" value="1"/>
</dbReference>
<dbReference type="Pfam" id="PF01839">
    <property type="entry name" value="FG-GAP"/>
    <property type="match status" value="2"/>
</dbReference>
<dbReference type="Proteomes" id="UP000288216">
    <property type="component" value="Unassembled WGS sequence"/>
</dbReference>
<evidence type="ECO:0008006" key="8">
    <source>
        <dbReference type="Google" id="ProtNLM"/>
    </source>
</evidence>
<dbReference type="PANTHER" id="PTHR23220">
    <property type="entry name" value="INTEGRIN ALPHA"/>
    <property type="match status" value="1"/>
</dbReference>
<organism evidence="6 7">
    <name type="scientific">Scyliorhinus torazame</name>
    <name type="common">Cloudy catshark</name>
    <name type="synonym">Catulus torazame</name>
    <dbReference type="NCBI Taxonomy" id="75743"/>
    <lineage>
        <taxon>Eukaryota</taxon>
        <taxon>Metazoa</taxon>
        <taxon>Chordata</taxon>
        <taxon>Craniata</taxon>
        <taxon>Vertebrata</taxon>
        <taxon>Chondrichthyes</taxon>
        <taxon>Elasmobranchii</taxon>
        <taxon>Galeomorphii</taxon>
        <taxon>Galeoidea</taxon>
        <taxon>Carcharhiniformes</taxon>
        <taxon>Scyliorhinidae</taxon>
        <taxon>Scyliorhinus</taxon>
    </lineage>
</organism>
<dbReference type="InterPro" id="IPR013517">
    <property type="entry name" value="FG-GAP"/>
</dbReference>
<evidence type="ECO:0000256" key="4">
    <source>
        <dbReference type="PROSITE-ProRule" id="PRU00803"/>
    </source>
</evidence>
<keyword evidence="7" id="KW-1185">Reference proteome</keyword>
<dbReference type="GO" id="GO:0008305">
    <property type="term" value="C:integrin complex"/>
    <property type="evidence" value="ECO:0007669"/>
    <property type="project" value="InterPro"/>
</dbReference>